<sequence>MTLFQSFQDDPGFPPIDGRDLHYSHVIVPEINILKNDHDPIEMHSVCPQSPNDDGPSNNNIKQINGIDTRATTTTSVVVVDDSSDGVSSGGGVGSSVDDGVATTPKSEVKVAFS</sequence>
<name>A0AAV3ZZH6_9GAST</name>
<proteinExistence type="predicted"/>
<dbReference type="AlphaFoldDB" id="A0AAV3ZZH6"/>
<dbReference type="EMBL" id="BLXT01003024">
    <property type="protein sequence ID" value="GFN99925.1"/>
    <property type="molecule type" value="Genomic_DNA"/>
</dbReference>
<reference evidence="2 3" key="1">
    <citation type="journal article" date="2021" name="Elife">
        <title>Chloroplast acquisition without the gene transfer in kleptoplastic sea slugs, Plakobranchus ocellatus.</title>
        <authorList>
            <person name="Maeda T."/>
            <person name="Takahashi S."/>
            <person name="Yoshida T."/>
            <person name="Shimamura S."/>
            <person name="Takaki Y."/>
            <person name="Nagai Y."/>
            <person name="Toyoda A."/>
            <person name="Suzuki Y."/>
            <person name="Arimoto A."/>
            <person name="Ishii H."/>
            <person name="Satoh N."/>
            <person name="Nishiyama T."/>
            <person name="Hasebe M."/>
            <person name="Maruyama T."/>
            <person name="Minagawa J."/>
            <person name="Obokata J."/>
            <person name="Shigenobu S."/>
        </authorList>
    </citation>
    <scope>NUCLEOTIDE SEQUENCE [LARGE SCALE GENOMIC DNA]</scope>
</reference>
<evidence type="ECO:0000313" key="3">
    <source>
        <dbReference type="Proteomes" id="UP000735302"/>
    </source>
</evidence>
<feature type="region of interest" description="Disordered" evidence="1">
    <location>
        <begin position="82"/>
        <end position="114"/>
    </location>
</feature>
<protein>
    <submittedName>
        <fullName evidence="2">Uncharacterized protein</fullName>
    </submittedName>
</protein>
<accession>A0AAV3ZZH6</accession>
<evidence type="ECO:0000313" key="2">
    <source>
        <dbReference type="EMBL" id="GFN99925.1"/>
    </source>
</evidence>
<comment type="caution">
    <text evidence="2">The sequence shown here is derived from an EMBL/GenBank/DDBJ whole genome shotgun (WGS) entry which is preliminary data.</text>
</comment>
<organism evidence="2 3">
    <name type="scientific">Plakobranchus ocellatus</name>
    <dbReference type="NCBI Taxonomy" id="259542"/>
    <lineage>
        <taxon>Eukaryota</taxon>
        <taxon>Metazoa</taxon>
        <taxon>Spiralia</taxon>
        <taxon>Lophotrochozoa</taxon>
        <taxon>Mollusca</taxon>
        <taxon>Gastropoda</taxon>
        <taxon>Heterobranchia</taxon>
        <taxon>Euthyneura</taxon>
        <taxon>Panpulmonata</taxon>
        <taxon>Sacoglossa</taxon>
        <taxon>Placobranchoidea</taxon>
        <taxon>Plakobranchidae</taxon>
        <taxon>Plakobranchus</taxon>
    </lineage>
</organism>
<feature type="region of interest" description="Disordered" evidence="1">
    <location>
        <begin position="1"/>
        <end position="20"/>
    </location>
</feature>
<dbReference type="Proteomes" id="UP000735302">
    <property type="component" value="Unassembled WGS sequence"/>
</dbReference>
<evidence type="ECO:0000256" key="1">
    <source>
        <dbReference type="SAM" id="MobiDB-lite"/>
    </source>
</evidence>
<gene>
    <name evidence="2" type="ORF">PoB_002643100</name>
</gene>
<keyword evidence="3" id="KW-1185">Reference proteome</keyword>